<evidence type="ECO:0000256" key="1">
    <source>
        <dbReference type="SAM" id="MobiDB-lite"/>
    </source>
</evidence>
<reference evidence="2 3" key="1">
    <citation type="submission" date="2019-03" db="EMBL/GenBank/DDBJ databases">
        <title>Genome sequence of Thiobacillaceae bacterium LSR1, a sulfur-oxidizing bacterium isolated from freshwater sediment.</title>
        <authorList>
            <person name="Li S."/>
        </authorList>
    </citation>
    <scope>NUCLEOTIDE SEQUENCE [LARGE SCALE GENOMIC DNA]</scope>
    <source>
        <strain evidence="2 3">LSR1</strain>
    </source>
</reference>
<accession>A0A4R1BCB7</accession>
<proteinExistence type="predicted"/>
<evidence type="ECO:0000313" key="3">
    <source>
        <dbReference type="Proteomes" id="UP000295443"/>
    </source>
</evidence>
<evidence type="ECO:0000313" key="2">
    <source>
        <dbReference type="EMBL" id="TCJ14644.1"/>
    </source>
</evidence>
<keyword evidence="3" id="KW-1185">Reference proteome</keyword>
<gene>
    <name evidence="2" type="ORF">EZJ19_09350</name>
</gene>
<organism evidence="2 3">
    <name type="scientific">Parasulfuritortus cantonensis</name>
    <dbReference type="NCBI Taxonomy" id="2528202"/>
    <lineage>
        <taxon>Bacteria</taxon>
        <taxon>Pseudomonadati</taxon>
        <taxon>Pseudomonadota</taxon>
        <taxon>Betaproteobacteria</taxon>
        <taxon>Nitrosomonadales</taxon>
        <taxon>Thiobacillaceae</taxon>
        <taxon>Parasulfuritortus</taxon>
    </lineage>
</organism>
<sequence>MNAAELHCWKCGTNLKEVPLPYGRRTECPVCRAELHVCTMCRHYAPGKGRPCLEPMAEEVKDKTHGNFCDWFQAAPSHNHPTAAPDLAALAALFDDDDDVSAGPPPPKTLDDLFE</sequence>
<dbReference type="Proteomes" id="UP000295443">
    <property type="component" value="Unassembled WGS sequence"/>
</dbReference>
<dbReference type="RefSeq" id="WP_131446916.1">
    <property type="nucleotide sequence ID" value="NZ_SJZB01000034.1"/>
</dbReference>
<dbReference type="EMBL" id="SJZB01000034">
    <property type="protein sequence ID" value="TCJ14644.1"/>
    <property type="molecule type" value="Genomic_DNA"/>
</dbReference>
<feature type="region of interest" description="Disordered" evidence="1">
    <location>
        <begin position="96"/>
        <end position="115"/>
    </location>
</feature>
<comment type="caution">
    <text evidence="2">The sequence shown here is derived from an EMBL/GenBank/DDBJ whole genome shotgun (WGS) entry which is preliminary data.</text>
</comment>
<dbReference type="AlphaFoldDB" id="A0A4R1BCB7"/>
<dbReference type="OrthoDB" id="129664at2"/>
<protein>
    <submittedName>
        <fullName evidence="2">Uncharacterized protein</fullName>
    </submittedName>
</protein>
<name>A0A4R1BCB7_9PROT</name>